<dbReference type="SUPFAM" id="SSF51735">
    <property type="entry name" value="NAD(P)-binding Rossmann-fold domains"/>
    <property type="match status" value="1"/>
</dbReference>
<protein>
    <submittedName>
        <fullName evidence="2">SDR family oxidoreductase</fullName>
    </submittedName>
</protein>
<keyword evidence="3" id="KW-1185">Reference proteome</keyword>
<dbReference type="EMBL" id="JBHSBB010000011">
    <property type="protein sequence ID" value="MFC4033192.1"/>
    <property type="molecule type" value="Genomic_DNA"/>
</dbReference>
<reference evidence="3" key="1">
    <citation type="journal article" date="2019" name="Int. J. Syst. Evol. Microbiol.">
        <title>The Global Catalogue of Microorganisms (GCM) 10K type strain sequencing project: providing services to taxonomists for standard genome sequencing and annotation.</title>
        <authorList>
            <consortium name="The Broad Institute Genomics Platform"/>
            <consortium name="The Broad Institute Genome Sequencing Center for Infectious Disease"/>
            <person name="Wu L."/>
            <person name="Ma J."/>
        </authorList>
    </citation>
    <scope>NUCLEOTIDE SEQUENCE [LARGE SCALE GENOMIC DNA]</scope>
    <source>
        <strain evidence="3">CGMCC 4.7237</strain>
    </source>
</reference>
<organism evidence="2 3">
    <name type="scientific">Streptomyces polygonati</name>
    <dbReference type="NCBI Taxonomy" id="1617087"/>
    <lineage>
        <taxon>Bacteria</taxon>
        <taxon>Bacillati</taxon>
        <taxon>Actinomycetota</taxon>
        <taxon>Actinomycetes</taxon>
        <taxon>Kitasatosporales</taxon>
        <taxon>Streptomycetaceae</taxon>
        <taxon>Streptomyces</taxon>
    </lineage>
</organism>
<gene>
    <name evidence="2" type="ORF">ACFO3J_17095</name>
</gene>
<dbReference type="RefSeq" id="WP_386430320.1">
    <property type="nucleotide sequence ID" value="NZ_JBHSBB010000011.1"/>
</dbReference>
<dbReference type="PRINTS" id="PR00081">
    <property type="entry name" value="GDHRDH"/>
</dbReference>
<dbReference type="InterPro" id="IPR050259">
    <property type="entry name" value="SDR"/>
</dbReference>
<dbReference type="Gene3D" id="3.40.50.720">
    <property type="entry name" value="NAD(P)-binding Rossmann-like Domain"/>
    <property type="match status" value="1"/>
</dbReference>
<accession>A0ABV8HQ55</accession>
<dbReference type="Proteomes" id="UP001595765">
    <property type="component" value="Unassembled WGS sequence"/>
</dbReference>
<evidence type="ECO:0000313" key="3">
    <source>
        <dbReference type="Proteomes" id="UP001595765"/>
    </source>
</evidence>
<dbReference type="Pfam" id="PF13561">
    <property type="entry name" value="adh_short_C2"/>
    <property type="match status" value="1"/>
</dbReference>
<dbReference type="PRINTS" id="PR00080">
    <property type="entry name" value="SDRFAMILY"/>
</dbReference>
<comment type="similarity">
    <text evidence="1">Belongs to the short-chain dehydrogenases/reductases (SDR) family.</text>
</comment>
<proteinExistence type="inferred from homology"/>
<dbReference type="PROSITE" id="PS00061">
    <property type="entry name" value="ADH_SHORT"/>
    <property type="match status" value="1"/>
</dbReference>
<comment type="caution">
    <text evidence="2">The sequence shown here is derived from an EMBL/GenBank/DDBJ whole genome shotgun (WGS) entry which is preliminary data.</text>
</comment>
<evidence type="ECO:0000256" key="1">
    <source>
        <dbReference type="ARBA" id="ARBA00006484"/>
    </source>
</evidence>
<dbReference type="PANTHER" id="PTHR42879">
    <property type="entry name" value="3-OXOACYL-(ACYL-CARRIER-PROTEIN) REDUCTASE"/>
    <property type="match status" value="1"/>
</dbReference>
<name>A0ABV8HQ55_9ACTN</name>
<evidence type="ECO:0000313" key="2">
    <source>
        <dbReference type="EMBL" id="MFC4033192.1"/>
    </source>
</evidence>
<sequence>MAQELQDRVAVVTGASKGIGLAAAEALAAVGARVVAVSRTSSPGLEALVEETGARWVPADLSDPQGVARLAEAAGSRVDILVNNVGSAVARTGGFLSITDDQWRRSLDLNLLVAVSVTRAILPAMLEAGGSVINIGSVNAVFPDPAVIDYSAGKAALVNFSKALSKEFGGRGVRVNSISPGPVETDLWLGAGGIADATAAAAGLTPDQVRAQAAGGIVSGRFSRPQEVAEFVVFLASDRTANVLGADFTVDGGFITTT</sequence>
<dbReference type="InterPro" id="IPR020904">
    <property type="entry name" value="Sc_DH/Rdtase_CS"/>
</dbReference>
<dbReference type="InterPro" id="IPR036291">
    <property type="entry name" value="NAD(P)-bd_dom_sf"/>
</dbReference>
<dbReference type="InterPro" id="IPR002347">
    <property type="entry name" value="SDR_fam"/>
</dbReference>